<dbReference type="GO" id="GO:0016887">
    <property type="term" value="F:ATP hydrolysis activity"/>
    <property type="evidence" value="ECO:0007669"/>
    <property type="project" value="InterPro"/>
</dbReference>
<evidence type="ECO:0000313" key="10">
    <source>
        <dbReference type="EMBL" id="TCL56259.1"/>
    </source>
</evidence>
<protein>
    <submittedName>
        <fullName evidence="10">Ribose transport system ATP-binding protein</fullName>
    </submittedName>
</protein>
<dbReference type="Pfam" id="PF00005">
    <property type="entry name" value="ABC_tran"/>
    <property type="match status" value="2"/>
</dbReference>
<gene>
    <name evidence="10" type="ORF">EDD76_11287</name>
</gene>
<feature type="domain" description="ABC transporter" evidence="9">
    <location>
        <begin position="249"/>
        <end position="491"/>
    </location>
</feature>
<dbReference type="CDD" id="cd03215">
    <property type="entry name" value="ABC_Carb_Monos_II"/>
    <property type="match status" value="1"/>
</dbReference>
<dbReference type="OrthoDB" id="9771863at2"/>
<dbReference type="PROSITE" id="PS50893">
    <property type="entry name" value="ABC_TRANSPORTER_2"/>
    <property type="match status" value="2"/>
</dbReference>
<comment type="subcellular location">
    <subcellularLocation>
        <location evidence="1">Cell membrane</location>
        <topology evidence="1">Peripheral membrane protein</topology>
    </subcellularLocation>
</comment>
<proteinExistence type="predicted"/>
<evidence type="ECO:0000256" key="1">
    <source>
        <dbReference type="ARBA" id="ARBA00004202"/>
    </source>
</evidence>
<keyword evidence="2" id="KW-0813">Transport</keyword>
<evidence type="ECO:0000313" key="11">
    <source>
        <dbReference type="Proteomes" id="UP000295718"/>
    </source>
</evidence>
<evidence type="ECO:0000259" key="9">
    <source>
        <dbReference type="PROSITE" id="PS50893"/>
    </source>
</evidence>
<dbReference type="Proteomes" id="UP000295718">
    <property type="component" value="Unassembled WGS sequence"/>
</dbReference>
<dbReference type="PROSITE" id="PS00211">
    <property type="entry name" value="ABC_TRANSPORTER_1"/>
    <property type="match status" value="1"/>
</dbReference>
<keyword evidence="6 10" id="KW-0067">ATP-binding</keyword>
<keyword evidence="5" id="KW-0547">Nucleotide-binding</keyword>
<dbReference type="STRING" id="1469948.GCA_000732725_00502"/>
<accession>A0A4R1QQY5</accession>
<evidence type="ECO:0000256" key="3">
    <source>
        <dbReference type="ARBA" id="ARBA00022475"/>
    </source>
</evidence>
<comment type="caution">
    <text evidence="10">The sequence shown here is derived from an EMBL/GenBank/DDBJ whole genome shotgun (WGS) entry which is preliminary data.</text>
</comment>
<keyword evidence="11" id="KW-1185">Reference proteome</keyword>
<dbReference type="InterPro" id="IPR003593">
    <property type="entry name" value="AAA+_ATPase"/>
</dbReference>
<dbReference type="PANTHER" id="PTHR43790">
    <property type="entry name" value="CARBOHYDRATE TRANSPORT ATP-BINDING PROTEIN MG119-RELATED"/>
    <property type="match status" value="1"/>
</dbReference>
<evidence type="ECO:0000256" key="4">
    <source>
        <dbReference type="ARBA" id="ARBA00022737"/>
    </source>
</evidence>
<dbReference type="PANTHER" id="PTHR43790:SF9">
    <property type="entry name" value="GALACTOFURANOSE TRANSPORTER ATP-BINDING PROTEIN YTFR"/>
    <property type="match status" value="1"/>
</dbReference>
<evidence type="ECO:0000256" key="6">
    <source>
        <dbReference type="ARBA" id="ARBA00022840"/>
    </source>
</evidence>
<dbReference type="EMBL" id="SLUO01000012">
    <property type="protein sequence ID" value="TCL56259.1"/>
    <property type="molecule type" value="Genomic_DNA"/>
</dbReference>
<evidence type="ECO:0000256" key="8">
    <source>
        <dbReference type="ARBA" id="ARBA00023136"/>
    </source>
</evidence>
<dbReference type="RefSeq" id="WP_031389267.1">
    <property type="nucleotide sequence ID" value="NZ_JPNB01000001.1"/>
</dbReference>
<dbReference type="InterPro" id="IPR027417">
    <property type="entry name" value="P-loop_NTPase"/>
</dbReference>
<evidence type="ECO:0000256" key="5">
    <source>
        <dbReference type="ARBA" id="ARBA00022741"/>
    </source>
</evidence>
<dbReference type="Gene3D" id="3.40.50.300">
    <property type="entry name" value="P-loop containing nucleotide triphosphate hydrolases"/>
    <property type="match status" value="2"/>
</dbReference>
<dbReference type="SUPFAM" id="SSF52540">
    <property type="entry name" value="P-loop containing nucleoside triphosphate hydrolases"/>
    <property type="match status" value="2"/>
</dbReference>
<reference evidence="10 11" key="1">
    <citation type="submission" date="2019-03" db="EMBL/GenBank/DDBJ databases">
        <title>Genomic Encyclopedia of Type Strains, Phase IV (KMG-IV): sequencing the most valuable type-strain genomes for metagenomic binning, comparative biology and taxonomic classification.</title>
        <authorList>
            <person name="Goeker M."/>
        </authorList>
    </citation>
    <scope>NUCLEOTIDE SEQUENCE [LARGE SCALE GENOMIC DNA]</scope>
    <source>
        <strain evidence="10 11">DSM 100556</strain>
    </source>
</reference>
<name>A0A4R1QQY5_9FIRM</name>
<dbReference type="InterPro" id="IPR003439">
    <property type="entry name" value="ABC_transporter-like_ATP-bd"/>
</dbReference>
<keyword evidence="7" id="KW-1278">Translocase</keyword>
<keyword evidence="8" id="KW-0472">Membrane</keyword>
<evidence type="ECO:0000256" key="7">
    <source>
        <dbReference type="ARBA" id="ARBA00022967"/>
    </source>
</evidence>
<organism evidence="10 11">
    <name type="scientific">Kineothrix alysoides</name>
    <dbReference type="NCBI Taxonomy" id="1469948"/>
    <lineage>
        <taxon>Bacteria</taxon>
        <taxon>Bacillati</taxon>
        <taxon>Bacillota</taxon>
        <taxon>Clostridia</taxon>
        <taxon>Lachnospirales</taxon>
        <taxon>Lachnospiraceae</taxon>
        <taxon>Kineothrix</taxon>
    </lineage>
</organism>
<keyword evidence="3" id="KW-1003">Cell membrane</keyword>
<dbReference type="AlphaFoldDB" id="A0A4R1QQY5"/>
<dbReference type="SMART" id="SM00382">
    <property type="entry name" value="AAA"/>
    <property type="match status" value="2"/>
</dbReference>
<evidence type="ECO:0000256" key="2">
    <source>
        <dbReference type="ARBA" id="ARBA00022448"/>
    </source>
</evidence>
<sequence>MEPILTLKNITKLYPGVRALDDFSIEFKPGEIHALLGENGAGKSTLIKVISGAIEPTAGEIVYKNKTYSRMTPKISRDNGIEVIYQEFNLVDTLSAAENICMGDRFGRFVDFKKMEKIAADIFKQFKIDINPKALVEGMTPAHKQIVEISKAISKKCELLIMDEPSAPLTVKEVECMFDIIEVLKKKGITIIYISHRMDEIFRIADRVTVMRDGTFVKTLLTKETNRDELISLMVGRELSSDYPKPKKHYDEEILRLEHIYGNGDSNISFSLRKGEILGLAGLVGAGRTELARLIYGADRMDSGKIYLEGKEIKIKSTSDAIHYGIGLIPEDRKNQGCFLEQSIEWNIAFNNIRRFSKSGIVNQKQTEEAAKKYGEAMSIKTPSYVQDVKNLSGGNQQKVVIAKTLAANSRIIIFDEPTRGIDVGAKQEIYELMCALADEGIGIIMISSDMEELLGMSQRIIVLAEGKKAGELEKEEFSQTAVLKYASSCG</sequence>
<dbReference type="CDD" id="cd03216">
    <property type="entry name" value="ABC_Carb_Monos_I"/>
    <property type="match status" value="1"/>
</dbReference>
<dbReference type="InterPro" id="IPR017871">
    <property type="entry name" value="ABC_transporter-like_CS"/>
</dbReference>
<keyword evidence="4" id="KW-0677">Repeat</keyword>
<dbReference type="InterPro" id="IPR050107">
    <property type="entry name" value="ABC_carbohydrate_import_ATPase"/>
</dbReference>
<dbReference type="GO" id="GO:0005886">
    <property type="term" value="C:plasma membrane"/>
    <property type="evidence" value="ECO:0007669"/>
    <property type="project" value="UniProtKB-SubCell"/>
</dbReference>
<dbReference type="FunFam" id="3.40.50.300:FF:000127">
    <property type="entry name" value="Ribose import ATP-binding protein RbsA"/>
    <property type="match status" value="1"/>
</dbReference>
<dbReference type="GO" id="GO:0005524">
    <property type="term" value="F:ATP binding"/>
    <property type="evidence" value="ECO:0007669"/>
    <property type="project" value="UniProtKB-KW"/>
</dbReference>
<feature type="domain" description="ABC transporter" evidence="9">
    <location>
        <begin position="5"/>
        <end position="238"/>
    </location>
</feature>